<dbReference type="Proteomes" id="UP000390335">
    <property type="component" value="Unassembled WGS sequence"/>
</dbReference>
<gene>
    <name evidence="2" type="ORF">RsS93_48090</name>
</gene>
<dbReference type="EMBL" id="BLAJ01000006">
    <property type="protein sequence ID" value="GES52195.1"/>
    <property type="molecule type" value="Genomic_DNA"/>
</dbReference>
<evidence type="ECO:0000313" key="2">
    <source>
        <dbReference type="EMBL" id="GES52195.1"/>
    </source>
</evidence>
<protein>
    <submittedName>
        <fullName evidence="2">Uncharacterized protein</fullName>
    </submittedName>
</protein>
<comment type="caution">
    <text evidence="2">The sequence shown here is derived from an EMBL/GenBank/DDBJ whole genome shotgun (WGS) entry which is preliminary data.</text>
</comment>
<keyword evidence="3" id="KW-1185">Reference proteome</keyword>
<proteinExistence type="predicted"/>
<organism evidence="2 3">
    <name type="scientific">Rhizobium dioscoreae</name>
    <dbReference type="NCBI Taxonomy" id="2653122"/>
    <lineage>
        <taxon>Bacteria</taxon>
        <taxon>Pseudomonadati</taxon>
        <taxon>Pseudomonadota</taxon>
        <taxon>Alphaproteobacteria</taxon>
        <taxon>Hyphomicrobiales</taxon>
        <taxon>Rhizobiaceae</taxon>
        <taxon>Rhizobium/Agrobacterium group</taxon>
        <taxon>Rhizobium</taxon>
    </lineage>
</organism>
<feature type="region of interest" description="Disordered" evidence="1">
    <location>
        <begin position="17"/>
        <end position="63"/>
    </location>
</feature>
<name>A0ABQ0Z9L9_9HYPH</name>
<evidence type="ECO:0000256" key="1">
    <source>
        <dbReference type="SAM" id="MobiDB-lite"/>
    </source>
</evidence>
<reference evidence="2 3" key="1">
    <citation type="journal article" date="2020" name="Genome Biol. Evol.">
        <title>Rhizobium dioscoreae sp. nov., a plant growth-promoting bacterium isolated from yam (Dioscorea species).</title>
        <authorList>
            <person name="Ouyabe M."/>
            <person name="Tanaka N."/>
            <person name="Shiwa Y."/>
            <person name="Fujita N."/>
            <person name="Kikuno H."/>
            <person name="Babil P."/>
            <person name="Shiwachi H."/>
        </authorList>
    </citation>
    <scope>NUCLEOTIDE SEQUENCE [LARGE SCALE GENOMIC DNA]</scope>
    <source>
        <strain evidence="2 3">S-93</strain>
    </source>
</reference>
<accession>A0ABQ0Z9L9</accession>
<feature type="compositionally biased region" description="Basic and acidic residues" evidence="1">
    <location>
        <begin position="22"/>
        <end position="36"/>
    </location>
</feature>
<sequence>MGEDDVACRPPVAEFVSDELDEGGKPRLAADMHDLGSSDTSRPASAESKLQWPANIVRSGGSL</sequence>
<evidence type="ECO:0000313" key="3">
    <source>
        <dbReference type="Proteomes" id="UP000390335"/>
    </source>
</evidence>